<dbReference type="Gene3D" id="1.10.3290.10">
    <property type="entry name" value="Fido-like domain"/>
    <property type="match status" value="1"/>
</dbReference>
<keyword evidence="3" id="KW-0547">Nucleotide-binding</keyword>
<evidence type="ECO:0000256" key="6">
    <source>
        <dbReference type="ARBA" id="ARBA00047939"/>
    </source>
</evidence>
<dbReference type="SUPFAM" id="SSF140931">
    <property type="entry name" value="Fic-like"/>
    <property type="match status" value="1"/>
</dbReference>
<dbReference type="AlphaFoldDB" id="A0A1S7DVZ7"/>
<keyword evidence="4" id="KW-0067">ATP-binding</keyword>
<name>A0A1S7DVZ7_RIEAN</name>
<comment type="catalytic activity">
    <reaction evidence="6">
        <text>L-threonyl-[protein] + ATP = 3-O-(5'-adenylyl)-L-threonyl-[protein] + diphosphate</text>
        <dbReference type="Rhea" id="RHEA:54292"/>
        <dbReference type="Rhea" id="RHEA-COMP:11060"/>
        <dbReference type="Rhea" id="RHEA-COMP:13847"/>
        <dbReference type="ChEBI" id="CHEBI:30013"/>
        <dbReference type="ChEBI" id="CHEBI:30616"/>
        <dbReference type="ChEBI" id="CHEBI:33019"/>
        <dbReference type="ChEBI" id="CHEBI:138113"/>
        <dbReference type="EC" id="2.7.7.108"/>
    </reaction>
</comment>
<dbReference type="PANTHER" id="PTHR39560">
    <property type="entry name" value="PROTEIN ADENYLYLTRANSFERASE FIC-RELATED"/>
    <property type="match status" value="1"/>
</dbReference>
<dbReference type="GO" id="GO:0005524">
    <property type="term" value="F:ATP binding"/>
    <property type="evidence" value="ECO:0007669"/>
    <property type="project" value="UniProtKB-KW"/>
</dbReference>
<reference evidence="8 9" key="1">
    <citation type="submission" date="2015-06" db="EMBL/GenBank/DDBJ databases">
        <title>R. anatipestifer strain HXb2 is the most virulent strain so far, and the genome sequence would help us uncover the pathogenesis.</title>
        <authorList>
            <person name="Hu Q."/>
            <person name="Qi J."/>
            <person name="Bo H."/>
            <person name="Liu G."/>
            <person name="Tao M."/>
            <person name="Ding Y."/>
            <person name="Xue Y."/>
        </authorList>
    </citation>
    <scope>NUCLEOTIDE SEQUENCE [LARGE SCALE GENOMIC DNA]</scope>
    <source>
        <strain evidence="8 9">HXb2</strain>
    </source>
</reference>
<dbReference type="GO" id="GO:0070733">
    <property type="term" value="F:AMPylase activity"/>
    <property type="evidence" value="ECO:0007669"/>
    <property type="project" value="UniProtKB-EC"/>
</dbReference>
<dbReference type="InterPro" id="IPR036597">
    <property type="entry name" value="Fido-like_dom_sf"/>
</dbReference>
<accession>A0A1S7DVZ7</accession>
<evidence type="ECO:0000256" key="3">
    <source>
        <dbReference type="ARBA" id="ARBA00022741"/>
    </source>
</evidence>
<keyword evidence="1 8" id="KW-0808">Transferase</keyword>
<dbReference type="PANTHER" id="PTHR39560:SF1">
    <property type="entry name" value="PROTEIN ADENYLYLTRANSFERASE FIC-RELATED"/>
    <property type="match status" value="1"/>
</dbReference>
<sequence length="205" mass="23928">MENNEDSYRYLDPDFKYADKNGILHNLANIQNEKVLLAFESLKVTKRVEELLENPIKIKDSGTLLKIHRHLFKDVYEWAGKVRTVNISKNGKPFFSGERFYIGFQYIDTLISDYRKIKKSDKTEIAKKLAEILDNVNYLHPFREGNGRTQREFLRLLALEKGLKLNLNPPDDKSVYERYMKGTIESDVEVLAELILELIENKNSA</sequence>
<comment type="catalytic activity">
    <reaction evidence="7">
        <text>L-tyrosyl-[protein] + ATP = O-(5'-adenylyl)-L-tyrosyl-[protein] + diphosphate</text>
        <dbReference type="Rhea" id="RHEA:54288"/>
        <dbReference type="Rhea" id="RHEA-COMP:10136"/>
        <dbReference type="Rhea" id="RHEA-COMP:13846"/>
        <dbReference type="ChEBI" id="CHEBI:30616"/>
        <dbReference type="ChEBI" id="CHEBI:33019"/>
        <dbReference type="ChEBI" id="CHEBI:46858"/>
        <dbReference type="ChEBI" id="CHEBI:83624"/>
        <dbReference type="EC" id="2.7.7.108"/>
    </reaction>
</comment>
<dbReference type="EMBL" id="CP011859">
    <property type="protein sequence ID" value="AQY23286.1"/>
    <property type="molecule type" value="Genomic_DNA"/>
</dbReference>
<evidence type="ECO:0000313" key="8">
    <source>
        <dbReference type="EMBL" id="AQY23286.1"/>
    </source>
</evidence>
<dbReference type="GO" id="GO:0051302">
    <property type="term" value="P:regulation of cell division"/>
    <property type="evidence" value="ECO:0007669"/>
    <property type="project" value="TreeGrafter"/>
</dbReference>
<dbReference type="Proteomes" id="UP000189883">
    <property type="component" value="Chromosome"/>
</dbReference>
<organism evidence="8 9">
    <name type="scientific">Riemerella anatipestifer</name>
    <name type="common">Moraxella anatipestifer</name>
    <dbReference type="NCBI Taxonomy" id="34085"/>
    <lineage>
        <taxon>Bacteria</taxon>
        <taxon>Pseudomonadati</taxon>
        <taxon>Bacteroidota</taxon>
        <taxon>Flavobacteriia</taxon>
        <taxon>Flavobacteriales</taxon>
        <taxon>Weeksellaceae</taxon>
        <taxon>Riemerella</taxon>
    </lineage>
</organism>
<dbReference type="RefSeq" id="WP_079208456.1">
    <property type="nucleotide sequence ID" value="NZ_CP011859.1"/>
</dbReference>
<dbReference type="EC" id="2.7.7.108" evidence="5"/>
<evidence type="ECO:0000256" key="7">
    <source>
        <dbReference type="ARBA" id="ARBA00048696"/>
    </source>
</evidence>
<evidence type="ECO:0000256" key="4">
    <source>
        <dbReference type="ARBA" id="ARBA00022840"/>
    </source>
</evidence>
<evidence type="ECO:0000256" key="2">
    <source>
        <dbReference type="ARBA" id="ARBA00022695"/>
    </source>
</evidence>
<keyword evidence="2" id="KW-0548">Nucleotidyltransferase</keyword>
<dbReference type="InterPro" id="IPR003812">
    <property type="entry name" value="Fido"/>
</dbReference>
<evidence type="ECO:0000256" key="1">
    <source>
        <dbReference type="ARBA" id="ARBA00022679"/>
    </source>
</evidence>
<proteinExistence type="predicted"/>
<protein>
    <recommendedName>
        <fullName evidence="5">protein adenylyltransferase</fullName>
        <ecNumber evidence="5">2.7.7.108</ecNumber>
    </recommendedName>
</protein>
<dbReference type="PROSITE" id="PS51459">
    <property type="entry name" value="FIDO"/>
    <property type="match status" value="1"/>
</dbReference>
<dbReference type="Pfam" id="PF02661">
    <property type="entry name" value="Fic"/>
    <property type="match status" value="1"/>
</dbReference>
<evidence type="ECO:0000313" key="9">
    <source>
        <dbReference type="Proteomes" id="UP000189883"/>
    </source>
</evidence>
<evidence type="ECO:0000256" key="5">
    <source>
        <dbReference type="ARBA" id="ARBA00034531"/>
    </source>
</evidence>
<gene>
    <name evidence="8" type="primary">vbhT</name>
    <name evidence="8" type="ORF">AB406_2357</name>
</gene>